<keyword evidence="1" id="KW-0479">Metal-binding</keyword>
<organism evidence="4 5">
    <name type="scientific">Anopheles maculatus</name>
    <dbReference type="NCBI Taxonomy" id="74869"/>
    <lineage>
        <taxon>Eukaryota</taxon>
        <taxon>Metazoa</taxon>
        <taxon>Ecdysozoa</taxon>
        <taxon>Arthropoda</taxon>
        <taxon>Hexapoda</taxon>
        <taxon>Insecta</taxon>
        <taxon>Pterygota</taxon>
        <taxon>Neoptera</taxon>
        <taxon>Endopterygota</taxon>
        <taxon>Diptera</taxon>
        <taxon>Nematocera</taxon>
        <taxon>Culicoidea</taxon>
        <taxon>Culicidae</taxon>
        <taxon>Anophelinae</taxon>
        <taxon>Anopheles</taxon>
        <taxon>Anopheles maculatus group</taxon>
    </lineage>
</organism>
<feature type="region of interest" description="Disordered" evidence="2">
    <location>
        <begin position="117"/>
        <end position="144"/>
    </location>
</feature>
<dbReference type="PROSITE" id="PS50157">
    <property type="entry name" value="ZINC_FINGER_C2H2_2"/>
    <property type="match status" value="2"/>
</dbReference>
<dbReference type="VEuPathDB" id="VectorBase:AMAM008998"/>
<feature type="domain" description="C2H2-type" evidence="3">
    <location>
        <begin position="395"/>
        <end position="423"/>
    </location>
</feature>
<dbReference type="Proteomes" id="UP000075901">
    <property type="component" value="Unassembled WGS sequence"/>
</dbReference>
<feature type="region of interest" description="Disordered" evidence="2">
    <location>
        <begin position="52"/>
        <end position="86"/>
    </location>
</feature>
<dbReference type="AlphaFoldDB" id="A0A182SL88"/>
<dbReference type="PANTHER" id="PTHR21190:SF1">
    <property type="entry name" value="GH10077P"/>
    <property type="match status" value="1"/>
</dbReference>
<reference evidence="4" key="2">
    <citation type="submission" date="2020-05" db="UniProtKB">
        <authorList>
            <consortium name="EnsemblMetazoa"/>
        </authorList>
    </citation>
    <scope>IDENTIFICATION</scope>
    <source>
        <strain evidence="4">maculatus3</strain>
    </source>
</reference>
<evidence type="ECO:0000256" key="2">
    <source>
        <dbReference type="SAM" id="MobiDB-lite"/>
    </source>
</evidence>
<feature type="region of interest" description="Disordered" evidence="2">
    <location>
        <begin position="809"/>
        <end position="832"/>
    </location>
</feature>
<evidence type="ECO:0000313" key="4">
    <source>
        <dbReference type="EnsemblMetazoa" id="AMAM008998-PA"/>
    </source>
</evidence>
<feature type="compositionally biased region" description="Polar residues" evidence="2">
    <location>
        <begin position="131"/>
        <end position="140"/>
    </location>
</feature>
<keyword evidence="5" id="KW-1185">Reference proteome</keyword>
<feature type="compositionally biased region" description="Polar residues" evidence="2">
    <location>
        <begin position="926"/>
        <end position="936"/>
    </location>
</feature>
<feature type="compositionally biased region" description="Basic and acidic residues" evidence="2">
    <location>
        <begin position="267"/>
        <end position="278"/>
    </location>
</feature>
<dbReference type="GO" id="GO:0008270">
    <property type="term" value="F:zinc ion binding"/>
    <property type="evidence" value="ECO:0007669"/>
    <property type="project" value="UniProtKB-KW"/>
</dbReference>
<reference evidence="5" key="1">
    <citation type="submission" date="2013-09" db="EMBL/GenBank/DDBJ databases">
        <title>The Genome Sequence of Anopheles maculatus species B.</title>
        <authorList>
            <consortium name="The Broad Institute Genomics Platform"/>
            <person name="Neafsey D.E."/>
            <person name="Besansky N."/>
            <person name="Howell P."/>
            <person name="Walton C."/>
            <person name="Young S.K."/>
            <person name="Zeng Q."/>
            <person name="Gargeya S."/>
            <person name="Fitzgerald M."/>
            <person name="Haas B."/>
            <person name="Abouelleil A."/>
            <person name="Allen A.W."/>
            <person name="Alvarado L."/>
            <person name="Arachchi H.M."/>
            <person name="Berlin A.M."/>
            <person name="Chapman S.B."/>
            <person name="Gainer-Dewar J."/>
            <person name="Goldberg J."/>
            <person name="Griggs A."/>
            <person name="Gujja S."/>
            <person name="Hansen M."/>
            <person name="Howarth C."/>
            <person name="Imamovic A."/>
            <person name="Ireland A."/>
            <person name="Larimer J."/>
            <person name="McCowan C."/>
            <person name="Murphy C."/>
            <person name="Pearson M."/>
            <person name="Poon T.W."/>
            <person name="Priest M."/>
            <person name="Roberts A."/>
            <person name="Saif S."/>
            <person name="Shea T."/>
            <person name="Sisk P."/>
            <person name="Sykes S."/>
            <person name="Wortman J."/>
            <person name="Nusbaum C."/>
            <person name="Birren B."/>
        </authorList>
    </citation>
    <scope>NUCLEOTIDE SEQUENCE [LARGE SCALE GENOMIC DNA]</scope>
    <source>
        <strain evidence="5">maculatus3</strain>
    </source>
</reference>
<feature type="region of interest" description="Disordered" evidence="2">
    <location>
        <begin position="643"/>
        <end position="693"/>
    </location>
</feature>
<evidence type="ECO:0000259" key="3">
    <source>
        <dbReference type="PROSITE" id="PS50157"/>
    </source>
</evidence>
<feature type="compositionally biased region" description="Low complexity" evidence="2">
    <location>
        <begin position="53"/>
        <end position="70"/>
    </location>
</feature>
<keyword evidence="1" id="KW-0863">Zinc-finger</keyword>
<accession>A0A182SL88</accession>
<feature type="compositionally biased region" description="Basic and acidic residues" evidence="2">
    <location>
        <begin position="234"/>
        <end position="255"/>
    </location>
</feature>
<feature type="region of interest" description="Disordered" evidence="2">
    <location>
        <begin position="1"/>
        <end position="40"/>
    </location>
</feature>
<dbReference type="InterPro" id="IPR013087">
    <property type="entry name" value="Znf_C2H2_type"/>
</dbReference>
<proteinExistence type="predicted"/>
<name>A0A182SL88_9DIPT</name>
<feature type="domain" description="C2H2-type" evidence="3">
    <location>
        <begin position="769"/>
        <end position="792"/>
    </location>
</feature>
<dbReference type="SMART" id="SM00355">
    <property type="entry name" value="ZnF_C2H2"/>
    <property type="match status" value="6"/>
</dbReference>
<dbReference type="Gene3D" id="3.30.160.60">
    <property type="entry name" value="Classic Zinc Finger"/>
    <property type="match status" value="2"/>
</dbReference>
<dbReference type="PANTHER" id="PTHR21190">
    <property type="entry name" value="GH10077P"/>
    <property type="match status" value="1"/>
</dbReference>
<feature type="region of interest" description="Disordered" evidence="2">
    <location>
        <begin position="214"/>
        <end position="308"/>
    </location>
</feature>
<evidence type="ECO:0000313" key="5">
    <source>
        <dbReference type="Proteomes" id="UP000075901"/>
    </source>
</evidence>
<dbReference type="PROSITE" id="PS00028">
    <property type="entry name" value="ZINC_FINGER_C2H2_1"/>
    <property type="match status" value="4"/>
</dbReference>
<feature type="region of interest" description="Disordered" evidence="2">
    <location>
        <begin position="916"/>
        <end position="936"/>
    </location>
</feature>
<evidence type="ECO:0000256" key="1">
    <source>
        <dbReference type="PROSITE-ProRule" id="PRU00042"/>
    </source>
</evidence>
<feature type="compositionally biased region" description="Low complexity" evidence="2">
    <location>
        <begin position="21"/>
        <end position="35"/>
    </location>
</feature>
<feature type="compositionally biased region" description="Gly residues" evidence="2">
    <location>
        <begin position="820"/>
        <end position="830"/>
    </location>
</feature>
<feature type="compositionally biased region" description="Polar residues" evidence="2">
    <location>
        <begin position="298"/>
        <end position="307"/>
    </location>
</feature>
<protein>
    <recommendedName>
        <fullName evidence="3">C2H2-type domain-containing protein</fullName>
    </recommendedName>
</protein>
<keyword evidence="1" id="KW-0862">Zinc</keyword>
<sequence length="936" mass="101084">MAASVYATPPPDLSGEEAVLSDASNSSQTNSSHSSTLKASKRTLSSSFLNAVTTQSSTTTSQLSSDSLPDLSKKRRKQSMPIRFSANGTAIEIPATAGSETVVDIDERSLDGCRATVKDVPEDDQERTDADSSPNPTSPAMENGDDESAALLEEQQNNFQKIFLSNLSQLQQKHLQLQQQQQNTEEFLALSNPGTTLSENFLTSKLNNFIAMSGARADRETSSVPRSDDEQEVTDDRTQSIDGEPGRRQSREQSPVRKNVPSSEGVLKPRETDPERKAASPLEPTSIAVSEGEEKLTEQTSTTTSPPKISLKKELLMDPEWDGEIRSNMPKAEDWISIAGLSFPFPPEAAAALSASGYLPQLPLLGVPTVSAFGTSGDGNNRPGVPPLRIFNPEAYCDLCNKEFCNKYFLKTHKANKHGIYEPAPGNGSSDVASSALSAMNNPFNPIHQLSQVFQMQQQQHSSAPITGEQIEKLASHHAAPSDTERLQSQAMLQSHAQSITANYTIEQEDATFTPQPRKLSPHSMQAAKEANFSADKLRRLGVVNPEAFCEICCKEYCNKYFLRTHKFKRHGILPTADELKDEGRQPWAPFLQTSPLNLIMGGTAADVVNAQMALQAASPSSLRKLITTGELGNDSVAIEGAKGVEIKREQSPSVKMDNGGGDSDDQQQSEGGIAGTSNADDAARDGGSDEDAEAISVDLQKLQSMIMQLNDLNSIQQQRKVGCGVCGKEMANQYLLHAHVIQEHGALGLDNNNGPKGSRAPTPNDMPEACKQCDKEFANVYMLKQHLVEVHGSLSGIPSPKREGFITPERPTTVPSGVANGGTGSGGGTTIPMPPGAPGYGDRKPSYSMTPTSSYCEICNKELCNKYFMKTHMQRMHGIEIENGAQIGGVVCNICNKELCSKYFLRVHKHNTHGIVEEGSPLPQPRQNGSSAMAG</sequence>
<dbReference type="EnsemblMetazoa" id="AMAM008998-RA">
    <property type="protein sequence ID" value="AMAM008998-PA"/>
    <property type="gene ID" value="AMAM008998"/>
</dbReference>